<gene>
    <name evidence="1" type="ORF">E6O75_ATG05326</name>
</gene>
<accession>A0A4Z1PF23</accession>
<dbReference type="Proteomes" id="UP000298493">
    <property type="component" value="Unassembled WGS sequence"/>
</dbReference>
<dbReference type="AlphaFoldDB" id="A0A4Z1PF23"/>
<evidence type="ECO:0000313" key="2">
    <source>
        <dbReference type="Proteomes" id="UP000298493"/>
    </source>
</evidence>
<comment type="caution">
    <text evidence="1">The sequence shown here is derived from an EMBL/GenBank/DDBJ whole genome shotgun (WGS) entry which is preliminary data.</text>
</comment>
<name>A0A4Z1PF23_9PEZI</name>
<evidence type="ECO:0000313" key="1">
    <source>
        <dbReference type="EMBL" id="TID20562.1"/>
    </source>
</evidence>
<protein>
    <submittedName>
        <fullName evidence="1">Uncharacterized protein</fullName>
    </submittedName>
</protein>
<dbReference type="EMBL" id="SNSC02000010">
    <property type="protein sequence ID" value="TID20562.1"/>
    <property type="molecule type" value="Genomic_DNA"/>
</dbReference>
<sequence>MDDLDRLFPGAKWTPYSGYIASSAMLLQRAFKAYEVGDVNAFMKVLDGTEARYLHEHAHGRLASLDKLRWALEDKAASVQEDGTAYGDQWQIEDLPTNEHMSAHERYCDNFWLALKQRG</sequence>
<organism evidence="1 2">
    <name type="scientific">Venturia nashicola</name>
    <dbReference type="NCBI Taxonomy" id="86259"/>
    <lineage>
        <taxon>Eukaryota</taxon>
        <taxon>Fungi</taxon>
        <taxon>Dikarya</taxon>
        <taxon>Ascomycota</taxon>
        <taxon>Pezizomycotina</taxon>
        <taxon>Dothideomycetes</taxon>
        <taxon>Pleosporomycetidae</taxon>
        <taxon>Venturiales</taxon>
        <taxon>Venturiaceae</taxon>
        <taxon>Venturia</taxon>
    </lineage>
</organism>
<reference evidence="1 2" key="1">
    <citation type="submission" date="2019-04" db="EMBL/GenBank/DDBJ databases">
        <title>High contiguity whole genome sequence and gene annotation resource for two Venturia nashicola isolates.</title>
        <authorList>
            <person name="Prokchorchik M."/>
            <person name="Won K."/>
            <person name="Lee Y."/>
            <person name="Choi E.D."/>
            <person name="Segonzac C."/>
            <person name="Sohn K.H."/>
        </authorList>
    </citation>
    <scope>NUCLEOTIDE SEQUENCE [LARGE SCALE GENOMIC DNA]</scope>
    <source>
        <strain evidence="1 2">PRI2</strain>
    </source>
</reference>
<keyword evidence="2" id="KW-1185">Reference proteome</keyword>
<proteinExistence type="predicted"/>